<dbReference type="GeneID" id="56027768"/>
<accession>A0A7D5GAK1</accession>
<dbReference type="EMBL" id="CP058529">
    <property type="protein sequence ID" value="QLG26566.1"/>
    <property type="molecule type" value="Genomic_DNA"/>
</dbReference>
<dbReference type="OrthoDB" id="297490at2157"/>
<protein>
    <submittedName>
        <fullName evidence="2">Uncharacterized protein</fullName>
    </submittedName>
</protein>
<sequence>MRPTEAVKQIEYAIDATTTDGGQRCAATYQRTFERVASDGTEADVTDLAAKLCGEVCNGNRPSPAEARRSADEVLGVATDGGR</sequence>
<organism evidence="2 3">
    <name type="scientific">Halorarum halophilum</name>
    <dbReference type="NCBI Taxonomy" id="2743090"/>
    <lineage>
        <taxon>Archaea</taxon>
        <taxon>Methanobacteriati</taxon>
        <taxon>Methanobacteriota</taxon>
        <taxon>Stenosarchaea group</taxon>
        <taxon>Halobacteria</taxon>
        <taxon>Halobacteriales</taxon>
        <taxon>Haloferacaceae</taxon>
        <taxon>Halorarum</taxon>
    </lineage>
</organism>
<evidence type="ECO:0000313" key="3">
    <source>
        <dbReference type="Proteomes" id="UP000509750"/>
    </source>
</evidence>
<dbReference type="RefSeq" id="WP_179168141.1">
    <property type="nucleotide sequence ID" value="NZ_CP058529.1"/>
</dbReference>
<keyword evidence="3" id="KW-1185">Reference proteome</keyword>
<feature type="region of interest" description="Disordered" evidence="1">
    <location>
        <begin position="61"/>
        <end position="83"/>
    </location>
</feature>
<evidence type="ECO:0000256" key="1">
    <source>
        <dbReference type="SAM" id="MobiDB-lite"/>
    </source>
</evidence>
<dbReference type="KEGG" id="halg:HUG10_03005"/>
<reference evidence="2 3" key="1">
    <citation type="submission" date="2020-07" db="EMBL/GenBank/DDBJ databases">
        <title>Gai3-2, isolated from salt lake.</title>
        <authorList>
            <person name="Cui H."/>
            <person name="Shi X."/>
        </authorList>
    </citation>
    <scope>NUCLEOTIDE SEQUENCE [LARGE SCALE GENOMIC DNA]</scope>
    <source>
        <strain evidence="2 3">Gai3-2</strain>
    </source>
</reference>
<evidence type="ECO:0000313" key="2">
    <source>
        <dbReference type="EMBL" id="QLG26566.1"/>
    </source>
</evidence>
<name>A0A7D5GAK1_9EURY</name>
<gene>
    <name evidence="2" type="ORF">HUG10_03005</name>
</gene>
<dbReference type="AlphaFoldDB" id="A0A7D5GAK1"/>
<proteinExistence type="predicted"/>
<dbReference type="Proteomes" id="UP000509750">
    <property type="component" value="Chromosome"/>
</dbReference>